<dbReference type="InterPro" id="IPR050619">
    <property type="entry name" value="Flavodoxin"/>
</dbReference>
<dbReference type="Pfam" id="PF00258">
    <property type="entry name" value="Flavodoxin_1"/>
    <property type="match status" value="1"/>
</dbReference>
<protein>
    <recommendedName>
        <fullName evidence="7">Flavodoxin</fullName>
    </recommendedName>
</protein>
<dbReference type="NCBIfam" id="NF006739">
    <property type="entry name" value="PRK09267.1-5"/>
    <property type="match status" value="1"/>
</dbReference>
<evidence type="ECO:0000256" key="2">
    <source>
        <dbReference type="ARBA" id="ARBA00005267"/>
    </source>
</evidence>
<keyword evidence="3 7" id="KW-0813">Transport</keyword>
<keyword evidence="5 7" id="KW-0288">FMN</keyword>
<dbReference type="EMBL" id="BMCT01000002">
    <property type="protein sequence ID" value="GGF60652.1"/>
    <property type="molecule type" value="Genomic_DNA"/>
</dbReference>
<dbReference type="Proteomes" id="UP000606044">
    <property type="component" value="Unassembled WGS sequence"/>
</dbReference>
<accession>A0A917F9W2</accession>
<evidence type="ECO:0000313" key="10">
    <source>
        <dbReference type="Proteomes" id="UP000606044"/>
    </source>
</evidence>
<dbReference type="PIRSF" id="PIRSF038996">
    <property type="entry name" value="FldA"/>
    <property type="match status" value="1"/>
</dbReference>
<gene>
    <name evidence="9" type="ORF">GCM10007301_20500</name>
</gene>
<dbReference type="GO" id="GO:0009055">
    <property type="term" value="F:electron transfer activity"/>
    <property type="evidence" value="ECO:0007669"/>
    <property type="project" value="UniProtKB-UniRule"/>
</dbReference>
<dbReference type="NCBIfam" id="TIGR01752">
    <property type="entry name" value="flav_long"/>
    <property type="match status" value="1"/>
</dbReference>
<dbReference type="Gene3D" id="3.40.50.360">
    <property type="match status" value="1"/>
</dbReference>
<keyword evidence="4 7" id="KW-0285">Flavoprotein</keyword>
<dbReference type="SUPFAM" id="SSF52218">
    <property type="entry name" value="Flavoproteins"/>
    <property type="match status" value="1"/>
</dbReference>
<comment type="similarity">
    <text evidence="2 7">Belongs to the flavodoxin family.</text>
</comment>
<keyword evidence="10" id="KW-1185">Reference proteome</keyword>
<dbReference type="PROSITE" id="PS50902">
    <property type="entry name" value="FLAVODOXIN_LIKE"/>
    <property type="match status" value="1"/>
</dbReference>
<comment type="caution">
    <text evidence="9">The sequence shown here is derived from an EMBL/GenBank/DDBJ whole genome shotgun (WGS) entry which is preliminary data.</text>
</comment>
<name>A0A917F9W2_9HYPH</name>
<evidence type="ECO:0000256" key="6">
    <source>
        <dbReference type="ARBA" id="ARBA00022982"/>
    </source>
</evidence>
<dbReference type="InterPro" id="IPR010086">
    <property type="entry name" value="Flavodoxin_lc"/>
</dbReference>
<evidence type="ECO:0000259" key="8">
    <source>
        <dbReference type="PROSITE" id="PS50902"/>
    </source>
</evidence>
<dbReference type="PROSITE" id="PS00201">
    <property type="entry name" value="FLAVODOXIN"/>
    <property type="match status" value="1"/>
</dbReference>
<organism evidence="9 10">
    <name type="scientific">Azorhizobium oxalatiphilum</name>
    <dbReference type="NCBI Taxonomy" id="980631"/>
    <lineage>
        <taxon>Bacteria</taxon>
        <taxon>Pseudomonadati</taxon>
        <taxon>Pseudomonadota</taxon>
        <taxon>Alphaproteobacteria</taxon>
        <taxon>Hyphomicrobiales</taxon>
        <taxon>Xanthobacteraceae</taxon>
        <taxon>Azorhizobium</taxon>
    </lineage>
</organism>
<proteinExistence type="inferred from homology"/>
<comment type="cofactor">
    <cofactor evidence="1 7">
        <name>FMN</name>
        <dbReference type="ChEBI" id="CHEBI:58210"/>
    </cofactor>
</comment>
<dbReference type="PANTHER" id="PTHR42809:SF1">
    <property type="entry name" value="FLAVODOXIN 1"/>
    <property type="match status" value="1"/>
</dbReference>
<dbReference type="GO" id="GO:0010181">
    <property type="term" value="F:FMN binding"/>
    <property type="evidence" value="ECO:0007669"/>
    <property type="project" value="UniProtKB-UniRule"/>
</dbReference>
<dbReference type="InterPro" id="IPR001226">
    <property type="entry name" value="Flavodoxin_CS"/>
</dbReference>
<dbReference type="RefSeq" id="WP_188578083.1">
    <property type="nucleotide sequence ID" value="NZ_BMCT01000002.1"/>
</dbReference>
<dbReference type="InterPro" id="IPR008254">
    <property type="entry name" value="Flavodoxin/NO_synth"/>
</dbReference>
<dbReference type="NCBIfam" id="NF006736">
    <property type="entry name" value="PRK09267.1-2"/>
    <property type="match status" value="1"/>
</dbReference>
<keyword evidence="6 7" id="KW-0249">Electron transport</keyword>
<evidence type="ECO:0000256" key="5">
    <source>
        <dbReference type="ARBA" id="ARBA00022643"/>
    </source>
</evidence>
<reference evidence="9" key="2">
    <citation type="submission" date="2020-09" db="EMBL/GenBank/DDBJ databases">
        <authorList>
            <person name="Sun Q."/>
            <person name="Sedlacek I."/>
        </authorList>
    </citation>
    <scope>NUCLEOTIDE SEQUENCE</scope>
    <source>
        <strain evidence="9">CCM 7897</strain>
    </source>
</reference>
<reference evidence="9" key="1">
    <citation type="journal article" date="2014" name="Int. J. Syst. Evol. Microbiol.">
        <title>Complete genome sequence of Corynebacterium casei LMG S-19264T (=DSM 44701T), isolated from a smear-ripened cheese.</title>
        <authorList>
            <consortium name="US DOE Joint Genome Institute (JGI-PGF)"/>
            <person name="Walter F."/>
            <person name="Albersmeier A."/>
            <person name="Kalinowski J."/>
            <person name="Ruckert C."/>
        </authorList>
    </citation>
    <scope>NUCLEOTIDE SEQUENCE</scope>
    <source>
        <strain evidence="9">CCM 7897</strain>
    </source>
</reference>
<dbReference type="InterPro" id="IPR029039">
    <property type="entry name" value="Flavoprotein-like_sf"/>
</dbReference>
<evidence type="ECO:0000256" key="4">
    <source>
        <dbReference type="ARBA" id="ARBA00022630"/>
    </source>
</evidence>
<comment type="function">
    <text evidence="7">Low-potential electron donor to a number of redox enzymes.</text>
</comment>
<feature type="domain" description="Flavodoxin-like" evidence="8">
    <location>
        <begin position="3"/>
        <end position="160"/>
    </location>
</feature>
<sequence length="160" mass="16910">MIINVIYGSDGGATKGLASRIAKKASGKAIDIKDAKVSDFESCDLLILGSPTYGAGDLQTDWEANVDTMKSANLSGKKIALFGTGDQETYPDSFVDAMGILYDMAVEQGGEVVGFTDTSGYSYTGSAAERDGQFVGLAIDPDTQSSKTEKRVTEWLAKLV</sequence>
<evidence type="ECO:0000313" key="9">
    <source>
        <dbReference type="EMBL" id="GGF60652.1"/>
    </source>
</evidence>
<evidence type="ECO:0000256" key="1">
    <source>
        <dbReference type="ARBA" id="ARBA00001917"/>
    </source>
</evidence>
<dbReference type="PANTHER" id="PTHR42809">
    <property type="entry name" value="FLAVODOXIN 2"/>
    <property type="match status" value="1"/>
</dbReference>
<evidence type="ECO:0000256" key="7">
    <source>
        <dbReference type="PIRNR" id="PIRNR038996"/>
    </source>
</evidence>
<dbReference type="AlphaFoldDB" id="A0A917F9W2"/>
<evidence type="ECO:0000256" key="3">
    <source>
        <dbReference type="ARBA" id="ARBA00022448"/>
    </source>
</evidence>